<protein>
    <submittedName>
        <fullName evidence="15">Scavenger receptor cysteine-rich type 1 protein M130-like protein</fullName>
    </submittedName>
</protein>
<dbReference type="PROSITE" id="PS50287">
    <property type="entry name" value="SRCR_2"/>
    <property type="match status" value="6"/>
</dbReference>
<evidence type="ECO:0000256" key="11">
    <source>
        <dbReference type="PROSITE-ProRule" id="PRU00196"/>
    </source>
</evidence>
<evidence type="ECO:0000313" key="15">
    <source>
        <dbReference type="EMBL" id="GLD45659.1"/>
    </source>
</evidence>
<feature type="domain" description="SRCR" evidence="14">
    <location>
        <begin position="26"/>
        <end position="129"/>
    </location>
</feature>
<dbReference type="InterPro" id="IPR036772">
    <property type="entry name" value="SRCR-like_dom_sf"/>
</dbReference>
<organism evidence="15 16">
    <name type="scientific">Lates japonicus</name>
    <name type="common">Japanese lates</name>
    <dbReference type="NCBI Taxonomy" id="270547"/>
    <lineage>
        <taxon>Eukaryota</taxon>
        <taxon>Metazoa</taxon>
        <taxon>Chordata</taxon>
        <taxon>Craniata</taxon>
        <taxon>Vertebrata</taxon>
        <taxon>Euteleostomi</taxon>
        <taxon>Actinopterygii</taxon>
        <taxon>Neopterygii</taxon>
        <taxon>Teleostei</taxon>
        <taxon>Neoteleostei</taxon>
        <taxon>Acanthomorphata</taxon>
        <taxon>Carangaria</taxon>
        <taxon>Carangaria incertae sedis</taxon>
        <taxon>Centropomidae</taxon>
        <taxon>Lates</taxon>
    </lineage>
</organism>
<comment type="subcellular location">
    <subcellularLocation>
        <location evidence="1">Membrane</location>
        <topology evidence="1">Single-pass membrane protein</topology>
    </subcellularLocation>
    <subcellularLocation>
        <location evidence="2">Secreted</location>
    </subcellularLocation>
</comment>
<feature type="compositionally biased region" description="Polar residues" evidence="12">
    <location>
        <begin position="1022"/>
        <end position="1032"/>
    </location>
</feature>
<evidence type="ECO:0000313" key="16">
    <source>
        <dbReference type="Proteomes" id="UP001279410"/>
    </source>
</evidence>
<feature type="disulfide bond" evidence="11">
    <location>
        <begin position="839"/>
        <end position="849"/>
    </location>
</feature>
<proteinExistence type="predicted"/>
<gene>
    <name evidence="15" type="ORF">AKAME5_000013700</name>
</gene>
<dbReference type="Proteomes" id="UP001279410">
    <property type="component" value="Unassembled WGS sequence"/>
</dbReference>
<keyword evidence="10" id="KW-0325">Glycoprotein</keyword>
<feature type="disulfide bond" evidence="11">
    <location>
        <begin position="300"/>
        <end position="310"/>
    </location>
</feature>
<feature type="domain" description="SRCR" evidence="14">
    <location>
        <begin position="666"/>
        <end position="769"/>
    </location>
</feature>
<feature type="domain" description="SRCR" evidence="14">
    <location>
        <begin position="333"/>
        <end position="433"/>
    </location>
</feature>
<evidence type="ECO:0000256" key="1">
    <source>
        <dbReference type="ARBA" id="ARBA00004167"/>
    </source>
</evidence>
<comment type="caution">
    <text evidence="11">Lacks conserved residue(s) required for the propagation of feature annotation.</text>
</comment>
<feature type="disulfide bond" evidence="11">
    <location>
        <begin position="742"/>
        <end position="752"/>
    </location>
</feature>
<dbReference type="Gene3D" id="3.10.250.10">
    <property type="entry name" value="SRCR-like domain"/>
    <property type="match status" value="6"/>
</dbReference>
<evidence type="ECO:0000256" key="12">
    <source>
        <dbReference type="SAM" id="MobiDB-lite"/>
    </source>
</evidence>
<feature type="region of interest" description="Disordered" evidence="12">
    <location>
        <begin position="1022"/>
        <end position="1044"/>
    </location>
</feature>
<evidence type="ECO:0000256" key="8">
    <source>
        <dbReference type="ARBA" id="ARBA00023136"/>
    </source>
</evidence>
<feature type="domain" description="SRCR" evidence="14">
    <location>
        <begin position="233"/>
        <end position="328"/>
    </location>
</feature>
<evidence type="ECO:0000256" key="13">
    <source>
        <dbReference type="SAM" id="Phobius"/>
    </source>
</evidence>
<dbReference type="FunFam" id="3.10.250.10:FF:000016">
    <property type="entry name" value="Scavenger receptor cysteine-rich protein type 12"/>
    <property type="match status" value="2"/>
</dbReference>
<dbReference type="GO" id="GO:0016020">
    <property type="term" value="C:membrane"/>
    <property type="evidence" value="ECO:0007669"/>
    <property type="project" value="UniProtKB-SubCell"/>
</dbReference>
<feature type="domain" description="SRCR" evidence="14">
    <location>
        <begin position="766"/>
        <end position="866"/>
    </location>
</feature>
<keyword evidence="16" id="KW-1185">Reference proteome</keyword>
<keyword evidence="5" id="KW-0732">Signal</keyword>
<evidence type="ECO:0000256" key="6">
    <source>
        <dbReference type="ARBA" id="ARBA00022737"/>
    </source>
</evidence>
<keyword evidence="3" id="KW-0964">Secreted</keyword>
<name>A0AAD3QU20_LATJO</name>
<dbReference type="EMBL" id="BRZM01000001">
    <property type="protein sequence ID" value="GLD45659.1"/>
    <property type="molecule type" value="Genomic_DNA"/>
</dbReference>
<evidence type="ECO:0000256" key="3">
    <source>
        <dbReference type="ARBA" id="ARBA00022525"/>
    </source>
</evidence>
<feature type="disulfide bond" evidence="11">
    <location>
        <begin position="403"/>
        <end position="413"/>
    </location>
</feature>
<evidence type="ECO:0000256" key="5">
    <source>
        <dbReference type="ARBA" id="ARBA00022729"/>
    </source>
</evidence>
<evidence type="ECO:0000256" key="7">
    <source>
        <dbReference type="ARBA" id="ARBA00022989"/>
    </source>
</evidence>
<evidence type="ECO:0000256" key="10">
    <source>
        <dbReference type="ARBA" id="ARBA00023180"/>
    </source>
</evidence>
<evidence type="ECO:0000256" key="9">
    <source>
        <dbReference type="ARBA" id="ARBA00023157"/>
    </source>
</evidence>
<dbReference type="PANTHER" id="PTHR19331:SF22">
    <property type="entry name" value="DELETED IN MALIGNANT BRAIN TUMORS 1 PROTEIN"/>
    <property type="match status" value="1"/>
</dbReference>
<keyword evidence="7 13" id="KW-1133">Transmembrane helix</keyword>
<dbReference type="AlphaFoldDB" id="A0AAD3QU20"/>
<feature type="domain" description="SRCR" evidence="14">
    <location>
        <begin position="437"/>
        <end position="546"/>
    </location>
</feature>
<dbReference type="Pfam" id="PF00530">
    <property type="entry name" value="SRCR"/>
    <property type="match status" value="5"/>
</dbReference>
<keyword evidence="6" id="KW-0677">Repeat</keyword>
<keyword evidence="9 11" id="KW-1015">Disulfide bond</keyword>
<keyword evidence="4 13" id="KW-0812">Transmembrane</keyword>
<dbReference type="PANTHER" id="PTHR19331">
    <property type="entry name" value="SCAVENGER RECEPTOR DOMAIN-CONTAINING"/>
    <property type="match status" value="1"/>
</dbReference>
<comment type="caution">
    <text evidence="15">The sequence shown here is derived from an EMBL/GenBank/DDBJ whole genome shotgun (WGS) entry which is preliminary data.</text>
</comment>
<dbReference type="SMART" id="SM00202">
    <property type="entry name" value="SR"/>
    <property type="match status" value="3"/>
</dbReference>
<sequence>MFPWFISRSGHCAKTEGSRKQKNCIDKLILGGEGNPCEGHVKIYHNDQWGYVGDKYWNRATEDVVCRSTHCGKPVDNATENVLRPIGSKVWLNEVRCNGNENHLEECDLGPGWGISVYRKETVKKIKCSNNITISLEGSQCAGVVQYAIDGKTPSGKCQDPASVICTGHKRLQLKGDTSNVCSGQLQIEESGTWKTEKNITAQPLNEWCQRMNCGTKESSTKTKLTCTDNVTVVLKDNNKHSKCYGEVHINKNGKDYAVCGSTWSMKEAEVVCKELSCGRVIDHNPQSTSLQGIMDNVICSGSESSLWHCQAKHLEHRCSSIAYVVCSGSINARLVDGPGKCAGRVEIQYEGRWRQVRKDSQWTENNSNTVCKQMRCGKMRQSTSPGKFSQGSGDFLSKTVKCNKNATTIFECTIDSTTNRPKEEEAVGIICEHHKVIFLEGNNSCSGKVVIEHGDTSYWLSGSNNTWNSVSGKIVCQQIHCGKLVSFGTVPVEKERSIWSESYNCSDSTTTSLFECKNESSNASDPIATVTCSGNKTVSLTEKCWGNVKTTNLNQSSIVMIDTNTCTRKPAYVVCSGSVKPKFDSPRDKCVGNVVVSFEGQWLPCNKWKKMTVSETCSGIVVVHSNEKRSQVSFDGWTDTDGERLCKDLECGSVKSNQRYRPSEKHSVWGKTFNCTDKPKVTLSGKCGGAVKINELQVCDTHWNKDYSHMICQEQNCSNAVPIPTTGPQPHPATDYYHVSCDNYHHELGQCKRVKGKCAGKLVSVNCVGNVQFNTAEKCGGWIKVSYIKNTWEHVCAKELSDKFKEQLCKKLGCGGLNTTYRPIKREPDPKSSVRLECTNNHMDIRHCLTSETCEGAKAAEVFCKGYKAPRTTVPETKPVPVVPIILGVGLFLVLVILIVIFVRIYIVKKAKNAMNDPSRMLSRKEVEFESGDYEDVTSKENEMEALAHGRFRSEAEVMMETDARSTSSFPYDDIDEAAEAQLLTSQAATADGVTYEVDDPQENYDDIEASPEITQTKAEVHNSPVTTPESESAVVPPGLVPGDVDYLVPGQDG</sequence>
<feature type="transmembrane region" description="Helical" evidence="13">
    <location>
        <begin position="883"/>
        <end position="908"/>
    </location>
</feature>
<evidence type="ECO:0000259" key="14">
    <source>
        <dbReference type="PROSITE" id="PS50287"/>
    </source>
</evidence>
<dbReference type="PRINTS" id="PR00258">
    <property type="entry name" value="SPERACTRCPTR"/>
</dbReference>
<feature type="disulfide bond" evidence="11">
    <location>
        <begin position="97"/>
        <end position="107"/>
    </location>
</feature>
<dbReference type="InterPro" id="IPR001190">
    <property type="entry name" value="SRCR"/>
</dbReference>
<accession>A0AAD3QU20</accession>
<keyword evidence="8 13" id="KW-0472">Membrane</keyword>
<evidence type="ECO:0000256" key="2">
    <source>
        <dbReference type="ARBA" id="ARBA00004613"/>
    </source>
</evidence>
<reference evidence="15" key="1">
    <citation type="submission" date="2022-08" db="EMBL/GenBank/DDBJ databases">
        <title>Genome sequencing of akame (Lates japonicus).</title>
        <authorList>
            <person name="Hashiguchi Y."/>
            <person name="Takahashi H."/>
        </authorList>
    </citation>
    <scope>NUCLEOTIDE SEQUENCE</scope>
    <source>
        <strain evidence="15">Kochi</strain>
    </source>
</reference>
<evidence type="ECO:0000256" key="4">
    <source>
        <dbReference type="ARBA" id="ARBA00022692"/>
    </source>
</evidence>
<keyword evidence="15" id="KW-0675">Receptor</keyword>
<dbReference type="SUPFAM" id="SSF56487">
    <property type="entry name" value="SRCR-like"/>
    <property type="match status" value="7"/>
</dbReference>